<dbReference type="Gene3D" id="3.30.360.10">
    <property type="entry name" value="Dihydrodipicolinate Reductase, domain 2"/>
    <property type="match status" value="1"/>
</dbReference>
<feature type="domain" description="GFO/IDH/MocA-like oxidoreductase" evidence="3">
    <location>
        <begin position="138"/>
        <end position="273"/>
    </location>
</feature>
<dbReference type="InterPro" id="IPR055170">
    <property type="entry name" value="GFO_IDH_MocA-like_dom"/>
</dbReference>
<dbReference type="InterPro" id="IPR036291">
    <property type="entry name" value="NAD(P)-bd_dom_sf"/>
</dbReference>
<proteinExistence type="predicted"/>
<dbReference type="Gene3D" id="3.40.50.720">
    <property type="entry name" value="NAD(P)-binding Rossmann-like Domain"/>
    <property type="match status" value="1"/>
</dbReference>
<keyword evidence="1" id="KW-0560">Oxidoreductase</keyword>
<protein>
    <submittedName>
        <fullName evidence="4">Gfo/Idh/MocA family oxidoreductase</fullName>
    </submittedName>
</protein>
<keyword evidence="5" id="KW-1185">Reference proteome</keyword>
<evidence type="ECO:0000259" key="2">
    <source>
        <dbReference type="Pfam" id="PF01408"/>
    </source>
</evidence>
<organism evidence="4 5">
    <name type="scientific">Aeromicrobium ginsengisoli</name>
    <dbReference type="NCBI Taxonomy" id="363867"/>
    <lineage>
        <taxon>Bacteria</taxon>
        <taxon>Bacillati</taxon>
        <taxon>Actinomycetota</taxon>
        <taxon>Actinomycetes</taxon>
        <taxon>Propionibacteriales</taxon>
        <taxon>Nocardioidaceae</taxon>
        <taxon>Aeromicrobium</taxon>
    </lineage>
</organism>
<dbReference type="InterPro" id="IPR000683">
    <property type="entry name" value="Gfo/Idh/MocA-like_OxRdtase_N"/>
</dbReference>
<dbReference type="InterPro" id="IPR050463">
    <property type="entry name" value="Gfo/Idh/MocA_oxidrdct_glycsds"/>
</dbReference>
<dbReference type="AlphaFoldDB" id="A0A5M4FBQ2"/>
<dbReference type="SUPFAM" id="SSF55347">
    <property type="entry name" value="Glyceraldehyde-3-phosphate dehydrogenase-like, C-terminal domain"/>
    <property type="match status" value="1"/>
</dbReference>
<evidence type="ECO:0000259" key="3">
    <source>
        <dbReference type="Pfam" id="PF22725"/>
    </source>
</evidence>
<evidence type="ECO:0000256" key="1">
    <source>
        <dbReference type="ARBA" id="ARBA00023002"/>
    </source>
</evidence>
<dbReference type="Proteomes" id="UP000380867">
    <property type="component" value="Unassembled WGS sequence"/>
</dbReference>
<feature type="domain" description="Gfo/Idh/MocA-like oxidoreductase N-terminal" evidence="2">
    <location>
        <begin position="5"/>
        <end position="127"/>
    </location>
</feature>
<dbReference type="OrthoDB" id="179913at2"/>
<name>A0A5M4FBQ2_9ACTN</name>
<dbReference type="SUPFAM" id="SSF51735">
    <property type="entry name" value="NAD(P)-binding Rossmann-fold domains"/>
    <property type="match status" value="1"/>
</dbReference>
<evidence type="ECO:0000313" key="4">
    <source>
        <dbReference type="EMBL" id="KAA1395689.1"/>
    </source>
</evidence>
<evidence type="ECO:0000313" key="5">
    <source>
        <dbReference type="Proteomes" id="UP000380867"/>
    </source>
</evidence>
<dbReference type="RefSeq" id="WP_149690346.1">
    <property type="nucleotide sequence ID" value="NZ_SDPQ02000003.1"/>
</dbReference>
<sequence length="365" mass="38624">MSQQVRVGIIGANPDQGWAFRSHVPAIAHLPNLAISAVATTREESARKAAELVGAAHWYTDPAALAADPDVDLVVIAVKVPHHVELIQTAVAAGKHVYCEWPLTQTTEEARAVTALADRAGVSGFVGLQARTDAVLSTARDIVTGGEIGTITSVTARTSTSKGLGQAISPAWLYTIDAGSRAGIIEIHGGHLVDAVDHLLSGVGGIRVVDSMAAVTRPTYPVVDSDELHHATAPDVFRAGLEVGERGIGSIQAWYADPDPGTEIVVVGTEGKVVLRTERTLTAYPQQPQMAPYTADVVTPAGRRTLQGPADRLAAESQNVMETYRRVLDDLNDGGRRAPRFDDGVRLHEALDTIRGHALKPEPVG</sequence>
<dbReference type="Pfam" id="PF22725">
    <property type="entry name" value="GFO_IDH_MocA_C3"/>
    <property type="match status" value="1"/>
</dbReference>
<comment type="caution">
    <text evidence="4">The sequence shown here is derived from an EMBL/GenBank/DDBJ whole genome shotgun (WGS) entry which is preliminary data.</text>
</comment>
<dbReference type="EMBL" id="SDPQ02000003">
    <property type="protein sequence ID" value="KAA1395689.1"/>
    <property type="molecule type" value="Genomic_DNA"/>
</dbReference>
<dbReference type="PANTHER" id="PTHR43818:SF11">
    <property type="entry name" value="BCDNA.GH03377"/>
    <property type="match status" value="1"/>
</dbReference>
<accession>A0A5M4FBQ2</accession>
<dbReference type="Pfam" id="PF01408">
    <property type="entry name" value="GFO_IDH_MocA"/>
    <property type="match status" value="1"/>
</dbReference>
<dbReference type="PANTHER" id="PTHR43818">
    <property type="entry name" value="BCDNA.GH03377"/>
    <property type="match status" value="1"/>
</dbReference>
<gene>
    <name evidence="4" type="ORF">ESP70_016215</name>
</gene>
<dbReference type="GO" id="GO:0016491">
    <property type="term" value="F:oxidoreductase activity"/>
    <property type="evidence" value="ECO:0007669"/>
    <property type="project" value="UniProtKB-KW"/>
</dbReference>
<dbReference type="GO" id="GO:0000166">
    <property type="term" value="F:nucleotide binding"/>
    <property type="evidence" value="ECO:0007669"/>
    <property type="project" value="InterPro"/>
</dbReference>
<reference evidence="4" key="1">
    <citation type="submission" date="2019-09" db="EMBL/GenBank/DDBJ databases">
        <authorList>
            <person name="Li J."/>
        </authorList>
    </citation>
    <scope>NUCLEOTIDE SEQUENCE [LARGE SCALE GENOMIC DNA]</scope>
    <source>
        <strain evidence="4">JCM 14732</strain>
    </source>
</reference>